<dbReference type="RefSeq" id="XP_003063765.1">
    <property type="nucleotide sequence ID" value="XM_003063719.1"/>
</dbReference>
<reference evidence="1 2" key="1">
    <citation type="journal article" date="2009" name="Science">
        <title>Green evolution and dynamic adaptations revealed by genomes of the marine picoeukaryotes Micromonas.</title>
        <authorList>
            <person name="Worden A.Z."/>
            <person name="Lee J.H."/>
            <person name="Mock T."/>
            <person name="Rouze P."/>
            <person name="Simmons M.P."/>
            <person name="Aerts A.L."/>
            <person name="Allen A.E."/>
            <person name="Cuvelier M.L."/>
            <person name="Derelle E."/>
            <person name="Everett M.V."/>
            <person name="Foulon E."/>
            <person name="Grimwood J."/>
            <person name="Gundlach H."/>
            <person name="Henrissat B."/>
            <person name="Napoli C."/>
            <person name="McDonald S.M."/>
            <person name="Parker M.S."/>
            <person name="Rombauts S."/>
            <person name="Salamov A."/>
            <person name="Von Dassow P."/>
            <person name="Badger J.H."/>
            <person name="Coutinho P.M."/>
            <person name="Demir E."/>
            <person name="Dubchak I."/>
            <person name="Gentemann C."/>
            <person name="Eikrem W."/>
            <person name="Gready J.E."/>
            <person name="John U."/>
            <person name="Lanier W."/>
            <person name="Lindquist E.A."/>
            <person name="Lucas S."/>
            <person name="Mayer K.F."/>
            <person name="Moreau H."/>
            <person name="Not F."/>
            <person name="Otillar R."/>
            <person name="Panaud O."/>
            <person name="Pangilinan J."/>
            <person name="Paulsen I."/>
            <person name="Piegu B."/>
            <person name="Poliakov A."/>
            <person name="Robbens S."/>
            <person name="Schmutz J."/>
            <person name="Toulza E."/>
            <person name="Wyss T."/>
            <person name="Zelensky A."/>
            <person name="Zhou K."/>
            <person name="Armbrust E.V."/>
            <person name="Bhattacharya D."/>
            <person name="Goodenough U.W."/>
            <person name="Van de Peer Y."/>
            <person name="Grigoriev I.V."/>
        </authorList>
    </citation>
    <scope>NUCLEOTIDE SEQUENCE [LARGE SCALE GENOMIC DNA]</scope>
    <source>
        <strain evidence="1 2">CCMP1545</strain>
    </source>
</reference>
<accession>C1N6N8</accession>
<gene>
    <name evidence="1" type="ORF">MICPUCDRAFT_53377</name>
</gene>
<name>C1N6N8_MICPC</name>
<dbReference type="AlphaFoldDB" id="C1N6N8"/>
<dbReference type="KEGG" id="mpp:MICPUCDRAFT_53377"/>
<proteinExistence type="predicted"/>
<evidence type="ECO:0000313" key="2">
    <source>
        <dbReference type="Proteomes" id="UP000001876"/>
    </source>
</evidence>
<dbReference type="GeneID" id="9689026"/>
<organism evidence="2">
    <name type="scientific">Micromonas pusilla (strain CCMP1545)</name>
    <name type="common">Picoplanktonic green alga</name>
    <dbReference type="NCBI Taxonomy" id="564608"/>
    <lineage>
        <taxon>Eukaryota</taxon>
        <taxon>Viridiplantae</taxon>
        <taxon>Chlorophyta</taxon>
        <taxon>Mamiellophyceae</taxon>
        <taxon>Mamiellales</taxon>
        <taxon>Mamiellaceae</taxon>
        <taxon>Micromonas</taxon>
    </lineage>
</organism>
<dbReference type="EMBL" id="GG663749">
    <property type="protein sequence ID" value="EEH52138.1"/>
    <property type="molecule type" value="Genomic_DNA"/>
</dbReference>
<evidence type="ECO:0000313" key="1">
    <source>
        <dbReference type="EMBL" id="EEH52138.1"/>
    </source>
</evidence>
<keyword evidence="2" id="KW-1185">Reference proteome</keyword>
<protein>
    <submittedName>
        <fullName evidence="1">Predicted protein</fullName>
    </submittedName>
</protein>
<sequence>MDAPEGGATSSVRLFVDAQVTSDADPAAAPLLVSICPACLPPLGGVPLPPLPGESGRGGMFSAGTPSVNVGRSVPDDIPRFSVSISP</sequence>
<dbReference type="Proteomes" id="UP000001876">
    <property type="component" value="Unassembled WGS sequence"/>
</dbReference>